<sequence length="101" mass="11321">MTDWHYFHGIKYRLLTSLSEIGEAEGMTVAELIAHLQQQPQDAVVVQPRNNELADAYIVFGLCSKPLPVQMRAVEKLADFPLPIRSYEIAPDGDIQGVILE</sequence>
<name>A0ABU1ZR48_9BURK</name>
<dbReference type="Proteomes" id="UP001268089">
    <property type="component" value="Unassembled WGS sequence"/>
</dbReference>
<evidence type="ECO:0000313" key="1">
    <source>
        <dbReference type="EMBL" id="MDR7307958.1"/>
    </source>
</evidence>
<keyword evidence="2" id="KW-1185">Reference proteome</keyword>
<dbReference type="EMBL" id="JAVDXO010000008">
    <property type="protein sequence ID" value="MDR7307958.1"/>
    <property type="molecule type" value="Genomic_DNA"/>
</dbReference>
<dbReference type="RefSeq" id="WP_310344619.1">
    <property type="nucleotide sequence ID" value="NZ_JAVDXO010000008.1"/>
</dbReference>
<proteinExistence type="predicted"/>
<organism evidence="1 2">
    <name type="scientific">Rhodoferax saidenbachensis</name>
    <dbReference type="NCBI Taxonomy" id="1484693"/>
    <lineage>
        <taxon>Bacteria</taxon>
        <taxon>Pseudomonadati</taxon>
        <taxon>Pseudomonadota</taxon>
        <taxon>Betaproteobacteria</taxon>
        <taxon>Burkholderiales</taxon>
        <taxon>Comamonadaceae</taxon>
        <taxon>Rhodoferax</taxon>
    </lineage>
</organism>
<dbReference type="GO" id="GO:0003677">
    <property type="term" value="F:DNA binding"/>
    <property type="evidence" value="ECO:0007669"/>
    <property type="project" value="UniProtKB-KW"/>
</dbReference>
<accession>A0ABU1ZR48</accession>
<protein>
    <submittedName>
        <fullName evidence="1">DNA-binding ribbon-helix-helix protein</fullName>
    </submittedName>
</protein>
<gene>
    <name evidence="1" type="ORF">J2X15_003263</name>
</gene>
<evidence type="ECO:0000313" key="2">
    <source>
        <dbReference type="Proteomes" id="UP001268089"/>
    </source>
</evidence>
<keyword evidence="1" id="KW-0238">DNA-binding</keyword>
<comment type="caution">
    <text evidence="1">The sequence shown here is derived from an EMBL/GenBank/DDBJ whole genome shotgun (WGS) entry which is preliminary data.</text>
</comment>
<reference evidence="1 2" key="1">
    <citation type="submission" date="2023-07" db="EMBL/GenBank/DDBJ databases">
        <title>Sorghum-associated microbial communities from plants grown in Nebraska, USA.</title>
        <authorList>
            <person name="Schachtman D."/>
        </authorList>
    </citation>
    <scope>NUCLEOTIDE SEQUENCE [LARGE SCALE GENOMIC DNA]</scope>
    <source>
        <strain evidence="1 2">BE308</strain>
    </source>
</reference>